<proteinExistence type="predicted"/>
<dbReference type="OrthoDB" id="5942530at2"/>
<organism evidence="1 2">
    <name type="scientific">Sodalis ligni</name>
    <dbReference type="NCBI Taxonomy" id="2697027"/>
    <lineage>
        <taxon>Bacteria</taxon>
        <taxon>Pseudomonadati</taxon>
        <taxon>Pseudomonadota</taxon>
        <taxon>Gammaproteobacteria</taxon>
        <taxon>Enterobacterales</taxon>
        <taxon>Bruguierivoracaceae</taxon>
        <taxon>Sodalis</taxon>
    </lineage>
</organism>
<gene>
    <name evidence="1" type="ORF">EZJ58_1310</name>
</gene>
<evidence type="ECO:0000313" key="2">
    <source>
        <dbReference type="Proteomes" id="UP000294555"/>
    </source>
</evidence>
<dbReference type="AlphaFoldDB" id="A0A4R1N9E2"/>
<name>A0A4R1N9E2_9GAMM</name>
<evidence type="ECO:0008006" key="3">
    <source>
        <dbReference type="Google" id="ProtNLM"/>
    </source>
</evidence>
<protein>
    <recommendedName>
        <fullName evidence="3">CHAD domain-containing protein</fullName>
    </recommendedName>
</protein>
<keyword evidence="2" id="KW-1185">Reference proteome</keyword>
<reference evidence="1 2" key="1">
    <citation type="submission" date="2019-02" db="EMBL/GenBank/DDBJ databases">
        <title>Investigation of anaerobic lignin degradation for improved lignocellulosic biofuels.</title>
        <authorList>
            <person name="Deangelis K."/>
        </authorList>
    </citation>
    <scope>NUCLEOTIDE SEQUENCE [LARGE SCALE GENOMIC DNA]</scope>
    <source>
        <strain evidence="1 2">159R</strain>
    </source>
</reference>
<dbReference type="Proteomes" id="UP000294555">
    <property type="component" value="Unassembled WGS sequence"/>
</dbReference>
<accession>A0A4R1N9E2</accession>
<sequence length="277" mass="32712">MPSDKWKKFAPETVQLIFTAVEEDDIVNEQTSLPQSIDLQCSQENIQNYYALCLQFWQEGFTRLELQGLVHKVLKGGELSATERMQYKYIRSRYKHLRFAQRLYSKKHESSLFFRQTTVVLGHFQDAFRNGNKDAIRFYGNILRIYLSLPVWIRVHYALRHTRLDSENGFIVYRQEQMRALRALIAKPQLTGREFHSVRKFISQQVSYYDTLRSIDPSNQDAYKISRFLANINGLMGDRHDEMVADKLAGRKAYDEPALLDINIRQRLELFLARYPM</sequence>
<evidence type="ECO:0000313" key="1">
    <source>
        <dbReference type="EMBL" id="TCL03249.1"/>
    </source>
</evidence>
<dbReference type="EMBL" id="SJOI01000001">
    <property type="protein sequence ID" value="TCL03249.1"/>
    <property type="molecule type" value="Genomic_DNA"/>
</dbReference>
<dbReference type="RefSeq" id="WP_132922139.1">
    <property type="nucleotide sequence ID" value="NZ_SJOI01000001.1"/>
</dbReference>
<comment type="caution">
    <text evidence="1">The sequence shown here is derived from an EMBL/GenBank/DDBJ whole genome shotgun (WGS) entry which is preliminary data.</text>
</comment>